<sequence length="109" mass="12072">MWGGSSPRQFERDETWRRMDGRASRSEILERFGGCMGPGAEGKRHSCTGGRQAGDLRKADSFQAGKEHEKRLCDPVASLQEELSVCLLSASCFLLLARQHQTWVGLGCT</sequence>
<evidence type="ECO:0000313" key="2">
    <source>
        <dbReference type="Proteomes" id="UP000244005"/>
    </source>
</evidence>
<dbReference type="EMBL" id="KZ772680">
    <property type="protein sequence ID" value="PTQ47475.1"/>
    <property type="molecule type" value="Genomic_DNA"/>
</dbReference>
<reference evidence="2" key="1">
    <citation type="journal article" date="2017" name="Cell">
        <title>Insights into land plant evolution garnered from the Marchantia polymorpha genome.</title>
        <authorList>
            <person name="Bowman J.L."/>
            <person name="Kohchi T."/>
            <person name="Yamato K.T."/>
            <person name="Jenkins J."/>
            <person name="Shu S."/>
            <person name="Ishizaki K."/>
            <person name="Yamaoka S."/>
            <person name="Nishihama R."/>
            <person name="Nakamura Y."/>
            <person name="Berger F."/>
            <person name="Adam C."/>
            <person name="Aki S.S."/>
            <person name="Althoff F."/>
            <person name="Araki T."/>
            <person name="Arteaga-Vazquez M.A."/>
            <person name="Balasubrmanian S."/>
            <person name="Barry K."/>
            <person name="Bauer D."/>
            <person name="Boehm C.R."/>
            <person name="Briginshaw L."/>
            <person name="Caballero-Perez J."/>
            <person name="Catarino B."/>
            <person name="Chen F."/>
            <person name="Chiyoda S."/>
            <person name="Chovatia M."/>
            <person name="Davies K.M."/>
            <person name="Delmans M."/>
            <person name="Demura T."/>
            <person name="Dierschke T."/>
            <person name="Dolan L."/>
            <person name="Dorantes-Acosta A.E."/>
            <person name="Eklund D.M."/>
            <person name="Florent S.N."/>
            <person name="Flores-Sandoval E."/>
            <person name="Fujiyama A."/>
            <person name="Fukuzawa H."/>
            <person name="Galik B."/>
            <person name="Grimanelli D."/>
            <person name="Grimwood J."/>
            <person name="Grossniklaus U."/>
            <person name="Hamada T."/>
            <person name="Haseloff J."/>
            <person name="Hetherington A.J."/>
            <person name="Higo A."/>
            <person name="Hirakawa Y."/>
            <person name="Hundley H.N."/>
            <person name="Ikeda Y."/>
            <person name="Inoue K."/>
            <person name="Inoue S.I."/>
            <person name="Ishida S."/>
            <person name="Jia Q."/>
            <person name="Kakita M."/>
            <person name="Kanazawa T."/>
            <person name="Kawai Y."/>
            <person name="Kawashima T."/>
            <person name="Kennedy M."/>
            <person name="Kinose K."/>
            <person name="Kinoshita T."/>
            <person name="Kohara Y."/>
            <person name="Koide E."/>
            <person name="Komatsu K."/>
            <person name="Kopischke S."/>
            <person name="Kubo M."/>
            <person name="Kyozuka J."/>
            <person name="Lagercrantz U."/>
            <person name="Lin S.S."/>
            <person name="Lindquist E."/>
            <person name="Lipzen A.M."/>
            <person name="Lu C.W."/>
            <person name="De Luna E."/>
            <person name="Martienssen R.A."/>
            <person name="Minamino N."/>
            <person name="Mizutani M."/>
            <person name="Mizutani M."/>
            <person name="Mochizuki N."/>
            <person name="Monte I."/>
            <person name="Mosher R."/>
            <person name="Nagasaki H."/>
            <person name="Nakagami H."/>
            <person name="Naramoto S."/>
            <person name="Nishitani K."/>
            <person name="Ohtani M."/>
            <person name="Okamoto T."/>
            <person name="Okumura M."/>
            <person name="Phillips J."/>
            <person name="Pollak B."/>
            <person name="Reinders A."/>
            <person name="Rovekamp M."/>
            <person name="Sano R."/>
            <person name="Sawa S."/>
            <person name="Schmid M.W."/>
            <person name="Shirakawa M."/>
            <person name="Solano R."/>
            <person name="Spunde A."/>
            <person name="Suetsugu N."/>
            <person name="Sugano S."/>
            <person name="Sugiyama A."/>
            <person name="Sun R."/>
            <person name="Suzuki Y."/>
            <person name="Takenaka M."/>
            <person name="Takezawa D."/>
            <person name="Tomogane H."/>
            <person name="Tsuzuki M."/>
            <person name="Ueda T."/>
            <person name="Umeda M."/>
            <person name="Ward J.M."/>
            <person name="Watanabe Y."/>
            <person name="Yazaki K."/>
            <person name="Yokoyama R."/>
            <person name="Yoshitake Y."/>
            <person name="Yotsui I."/>
            <person name="Zachgo S."/>
            <person name="Schmutz J."/>
        </authorList>
    </citation>
    <scope>NUCLEOTIDE SEQUENCE [LARGE SCALE GENOMIC DNA]</scope>
    <source>
        <strain evidence="2">Tak-1</strain>
    </source>
</reference>
<accession>A0A2R6XMX1</accession>
<dbReference type="Proteomes" id="UP000244005">
    <property type="component" value="Unassembled WGS sequence"/>
</dbReference>
<organism evidence="1 2">
    <name type="scientific">Marchantia polymorpha</name>
    <name type="common">Common liverwort</name>
    <name type="synonym">Marchantia aquatica</name>
    <dbReference type="NCBI Taxonomy" id="3197"/>
    <lineage>
        <taxon>Eukaryota</taxon>
        <taxon>Viridiplantae</taxon>
        <taxon>Streptophyta</taxon>
        <taxon>Embryophyta</taxon>
        <taxon>Marchantiophyta</taxon>
        <taxon>Marchantiopsida</taxon>
        <taxon>Marchantiidae</taxon>
        <taxon>Marchantiales</taxon>
        <taxon>Marchantiaceae</taxon>
        <taxon>Marchantia</taxon>
    </lineage>
</organism>
<proteinExistence type="predicted"/>
<dbReference type="AlphaFoldDB" id="A0A2R6XMX1"/>
<keyword evidence="2" id="KW-1185">Reference proteome</keyword>
<gene>
    <name evidence="1" type="ORF">MARPO_0008s0221</name>
</gene>
<dbReference type="Gramene" id="Mp8g10010.1">
    <property type="protein sequence ID" value="Mp8g10010.1.cds1"/>
    <property type="gene ID" value="Mp8g10010"/>
</dbReference>
<protein>
    <submittedName>
        <fullName evidence="1">Uncharacterized protein</fullName>
    </submittedName>
</protein>
<name>A0A2R6XMX1_MARPO</name>
<evidence type="ECO:0000313" key="1">
    <source>
        <dbReference type="EMBL" id="PTQ47475.1"/>
    </source>
</evidence>